<sequence>MKKLLLFVALLAINISFGQESLTIDWPKEAKLKIASDQADGPTHMVELIPEKETFENWTLMGNMMAIKGVKVQNTAQIAELFKQSALQNAPESKMTIIESDDTVKNIWVLFKIESPKFNDDPNPESQLYYAIQGDESLHVNFIAIKKKKLDDTFIEKWSKVFKASQLVKG</sequence>
<dbReference type="KEGG" id="falb:HYN59_05410"/>
<dbReference type="EMBL" id="CP029186">
    <property type="protein sequence ID" value="AWH84590.1"/>
    <property type="molecule type" value="Genomic_DNA"/>
</dbReference>
<gene>
    <name evidence="2" type="ORF">HYN59_05410</name>
</gene>
<proteinExistence type="predicted"/>
<evidence type="ECO:0008006" key="4">
    <source>
        <dbReference type="Google" id="ProtNLM"/>
    </source>
</evidence>
<organism evidence="2 3">
    <name type="scientific">Flavobacterium album</name>
    <dbReference type="NCBI Taxonomy" id="2175091"/>
    <lineage>
        <taxon>Bacteria</taxon>
        <taxon>Pseudomonadati</taxon>
        <taxon>Bacteroidota</taxon>
        <taxon>Flavobacteriia</taxon>
        <taxon>Flavobacteriales</taxon>
        <taxon>Flavobacteriaceae</taxon>
        <taxon>Flavobacterium</taxon>
    </lineage>
</organism>
<dbReference type="RefSeq" id="WP_108777296.1">
    <property type="nucleotide sequence ID" value="NZ_CP029186.1"/>
</dbReference>
<keyword evidence="3" id="KW-1185">Reference proteome</keyword>
<accession>A0A2S1QVY6</accession>
<dbReference type="OrthoDB" id="645785at2"/>
<feature type="signal peptide" evidence="1">
    <location>
        <begin position="1"/>
        <end position="18"/>
    </location>
</feature>
<reference evidence="2 3" key="1">
    <citation type="submission" date="2018-04" db="EMBL/GenBank/DDBJ databases">
        <title>Genome sequencing of Flavobacterium sp. HYN0059.</title>
        <authorList>
            <person name="Yi H."/>
            <person name="Baek C."/>
        </authorList>
    </citation>
    <scope>NUCLEOTIDE SEQUENCE [LARGE SCALE GENOMIC DNA]</scope>
    <source>
        <strain evidence="2 3">HYN0059</strain>
    </source>
</reference>
<protein>
    <recommendedName>
        <fullName evidence="4">SRPBCC domain-containing protein</fullName>
    </recommendedName>
</protein>
<name>A0A2S1QVY6_9FLAO</name>
<feature type="chain" id="PRO_5015528514" description="SRPBCC domain-containing protein" evidence="1">
    <location>
        <begin position="19"/>
        <end position="170"/>
    </location>
</feature>
<keyword evidence="1" id="KW-0732">Signal</keyword>
<evidence type="ECO:0000313" key="2">
    <source>
        <dbReference type="EMBL" id="AWH84590.1"/>
    </source>
</evidence>
<dbReference type="AlphaFoldDB" id="A0A2S1QVY6"/>
<evidence type="ECO:0000256" key="1">
    <source>
        <dbReference type="SAM" id="SignalP"/>
    </source>
</evidence>
<dbReference type="Proteomes" id="UP000244929">
    <property type="component" value="Chromosome"/>
</dbReference>
<evidence type="ECO:0000313" key="3">
    <source>
        <dbReference type="Proteomes" id="UP000244929"/>
    </source>
</evidence>